<evidence type="ECO:0000313" key="1">
    <source>
        <dbReference type="EMBL" id="MPC95725.1"/>
    </source>
</evidence>
<accession>A0A5B7JM88</accession>
<dbReference type="Proteomes" id="UP000324222">
    <property type="component" value="Unassembled WGS sequence"/>
</dbReference>
<evidence type="ECO:0000313" key="2">
    <source>
        <dbReference type="Proteomes" id="UP000324222"/>
    </source>
</evidence>
<name>A0A5B7JM88_PORTR</name>
<gene>
    <name evidence="1" type="ORF">E2C01_090949</name>
</gene>
<proteinExistence type="predicted"/>
<sequence>MHHVLPCPVLPYPAPPCPALPYPAREDAAFSSCPSTSGTSGSLASIRALLTNWHTFRECHSF</sequence>
<reference evidence="1 2" key="1">
    <citation type="submission" date="2019-05" db="EMBL/GenBank/DDBJ databases">
        <title>Another draft genome of Portunus trituberculatus and its Hox gene families provides insights of decapod evolution.</title>
        <authorList>
            <person name="Jeong J.-H."/>
            <person name="Song I."/>
            <person name="Kim S."/>
            <person name="Choi T."/>
            <person name="Kim D."/>
            <person name="Ryu S."/>
            <person name="Kim W."/>
        </authorList>
    </citation>
    <scope>NUCLEOTIDE SEQUENCE [LARGE SCALE GENOMIC DNA]</scope>
    <source>
        <tissue evidence="1">Muscle</tissue>
    </source>
</reference>
<dbReference type="EMBL" id="VSRR010103317">
    <property type="protein sequence ID" value="MPC95725.1"/>
    <property type="molecule type" value="Genomic_DNA"/>
</dbReference>
<keyword evidence="2" id="KW-1185">Reference proteome</keyword>
<dbReference type="AlphaFoldDB" id="A0A5B7JM88"/>
<protein>
    <submittedName>
        <fullName evidence="1">Uncharacterized protein</fullName>
    </submittedName>
</protein>
<organism evidence="1 2">
    <name type="scientific">Portunus trituberculatus</name>
    <name type="common">Swimming crab</name>
    <name type="synonym">Neptunus trituberculatus</name>
    <dbReference type="NCBI Taxonomy" id="210409"/>
    <lineage>
        <taxon>Eukaryota</taxon>
        <taxon>Metazoa</taxon>
        <taxon>Ecdysozoa</taxon>
        <taxon>Arthropoda</taxon>
        <taxon>Crustacea</taxon>
        <taxon>Multicrustacea</taxon>
        <taxon>Malacostraca</taxon>
        <taxon>Eumalacostraca</taxon>
        <taxon>Eucarida</taxon>
        <taxon>Decapoda</taxon>
        <taxon>Pleocyemata</taxon>
        <taxon>Brachyura</taxon>
        <taxon>Eubrachyura</taxon>
        <taxon>Portunoidea</taxon>
        <taxon>Portunidae</taxon>
        <taxon>Portuninae</taxon>
        <taxon>Portunus</taxon>
    </lineage>
</organism>
<comment type="caution">
    <text evidence="1">The sequence shown here is derived from an EMBL/GenBank/DDBJ whole genome shotgun (WGS) entry which is preliminary data.</text>
</comment>